<protein>
    <recommendedName>
        <fullName evidence="6">MADS-box domain-containing protein</fullName>
    </recommendedName>
</protein>
<dbReference type="InterPro" id="IPR036879">
    <property type="entry name" value="TF_MADSbox_sf"/>
</dbReference>
<accession>A0A3Q7G302</accession>
<dbReference type="Pfam" id="PF00319">
    <property type="entry name" value="SRF-TF"/>
    <property type="match status" value="1"/>
</dbReference>
<organism evidence="7">
    <name type="scientific">Solanum lycopersicum</name>
    <name type="common">Tomato</name>
    <name type="synonym">Lycopersicon esculentum</name>
    <dbReference type="NCBI Taxonomy" id="4081"/>
    <lineage>
        <taxon>Eukaryota</taxon>
        <taxon>Viridiplantae</taxon>
        <taxon>Streptophyta</taxon>
        <taxon>Embryophyta</taxon>
        <taxon>Tracheophyta</taxon>
        <taxon>Spermatophyta</taxon>
        <taxon>Magnoliopsida</taxon>
        <taxon>eudicotyledons</taxon>
        <taxon>Gunneridae</taxon>
        <taxon>Pentapetalae</taxon>
        <taxon>asterids</taxon>
        <taxon>lamiids</taxon>
        <taxon>Solanales</taxon>
        <taxon>Solanaceae</taxon>
        <taxon>Solanoideae</taxon>
        <taxon>Solaneae</taxon>
        <taxon>Solanum</taxon>
        <taxon>Solanum subgen. Lycopersicon</taxon>
    </lineage>
</organism>
<comment type="subcellular location">
    <subcellularLocation>
        <location evidence="1">Nucleus</location>
    </subcellularLocation>
</comment>
<dbReference type="STRING" id="4081.A0A3Q7G302"/>
<evidence type="ECO:0000256" key="3">
    <source>
        <dbReference type="ARBA" id="ARBA00023125"/>
    </source>
</evidence>
<keyword evidence="5" id="KW-0539">Nucleus</keyword>
<reference evidence="7" key="1">
    <citation type="journal article" date="2012" name="Nature">
        <title>The tomato genome sequence provides insights into fleshy fruit evolution.</title>
        <authorList>
            <consortium name="Tomato Genome Consortium"/>
        </authorList>
    </citation>
    <scope>NUCLEOTIDE SEQUENCE [LARGE SCALE GENOMIC DNA]</scope>
    <source>
        <strain evidence="7">cv. Heinz 1706</strain>
    </source>
</reference>
<reference evidence="7" key="2">
    <citation type="submission" date="2019-01" db="UniProtKB">
        <authorList>
            <consortium name="EnsemblPlants"/>
        </authorList>
    </citation>
    <scope>IDENTIFICATION</scope>
    <source>
        <strain evidence="7">cv. Heinz 1706</strain>
    </source>
</reference>
<evidence type="ECO:0000313" key="7">
    <source>
        <dbReference type="EnsemblPlants" id="Solyc04g025050.1.1.1"/>
    </source>
</evidence>
<evidence type="ECO:0000259" key="6">
    <source>
        <dbReference type="PROSITE" id="PS50066"/>
    </source>
</evidence>
<keyword evidence="3" id="KW-0238">DNA-binding</keyword>
<dbReference type="PROSITE" id="PS50066">
    <property type="entry name" value="MADS_BOX_2"/>
    <property type="match status" value="1"/>
</dbReference>
<dbReference type="Proteomes" id="UP000004994">
    <property type="component" value="Chromosome 4"/>
</dbReference>
<dbReference type="EnsemblPlants" id="Solyc04g025050.1.1">
    <property type="protein sequence ID" value="Solyc04g025050.1.1.1"/>
    <property type="gene ID" value="Solyc04g025050.1"/>
</dbReference>
<evidence type="ECO:0000256" key="4">
    <source>
        <dbReference type="ARBA" id="ARBA00023163"/>
    </source>
</evidence>
<dbReference type="PRINTS" id="PR00404">
    <property type="entry name" value="MADSDOMAIN"/>
</dbReference>
<dbReference type="InParanoid" id="A0A3Q7G302"/>
<evidence type="ECO:0000313" key="8">
    <source>
        <dbReference type="Proteomes" id="UP000004994"/>
    </source>
</evidence>
<dbReference type="SMART" id="SM00432">
    <property type="entry name" value="MADS"/>
    <property type="match status" value="1"/>
</dbReference>
<dbReference type="PaxDb" id="4081-Solyc04g025050.1.1"/>
<dbReference type="Gramene" id="Solyc04g025050.1.1">
    <property type="protein sequence ID" value="Solyc04g025050.1.1.1"/>
    <property type="gene ID" value="Solyc04g025050.1"/>
</dbReference>
<dbReference type="GO" id="GO:0046983">
    <property type="term" value="F:protein dimerization activity"/>
    <property type="evidence" value="ECO:0007669"/>
    <property type="project" value="InterPro"/>
</dbReference>
<name>A0A3Q7G302_SOLLC</name>
<evidence type="ECO:0000256" key="2">
    <source>
        <dbReference type="ARBA" id="ARBA00023015"/>
    </source>
</evidence>
<dbReference type="Gene3D" id="3.40.1810.10">
    <property type="entry name" value="Transcription factor, MADS-box"/>
    <property type="match status" value="1"/>
</dbReference>
<sequence>MKNTRNLRVTFSKHRVGLFKKASKLCMLCGAEISIVVFSPNGKVFSFGHLSMDTLI</sequence>
<dbReference type="GO" id="GO:0005634">
    <property type="term" value="C:nucleus"/>
    <property type="evidence" value="ECO:0007669"/>
    <property type="project" value="UniProtKB-SubCell"/>
</dbReference>
<dbReference type="SMR" id="A0A3Q7G302"/>
<dbReference type="InterPro" id="IPR002100">
    <property type="entry name" value="TF_MADSbox"/>
</dbReference>
<proteinExistence type="predicted"/>
<dbReference type="GO" id="GO:0003677">
    <property type="term" value="F:DNA binding"/>
    <property type="evidence" value="ECO:0007669"/>
    <property type="project" value="UniProtKB-KW"/>
</dbReference>
<keyword evidence="2" id="KW-0805">Transcription regulation</keyword>
<dbReference type="FunFam" id="3.40.1810.10:FF:000006">
    <property type="entry name" value="Agamous-like MADS-box protein AGL62"/>
    <property type="match status" value="1"/>
</dbReference>
<dbReference type="SUPFAM" id="SSF55455">
    <property type="entry name" value="SRF-like"/>
    <property type="match status" value="1"/>
</dbReference>
<dbReference type="AlphaFoldDB" id="A0A3Q7G302"/>
<keyword evidence="8" id="KW-1185">Reference proteome</keyword>
<feature type="domain" description="MADS-box" evidence="6">
    <location>
        <begin position="1"/>
        <end position="51"/>
    </location>
</feature>
<dbReference type="PANTHER" id="PTHR11945">
    <property type="entry name" value="MADS BOX PROTEIN"/>
    <property type="match status" value="1"/>
</dbReference>
<evidence type="ECO:0000256" key="1">
    <source>
        <dbReference type="ARBA" id="ARBA00004123"/>
    </source>
</evidence>
<dbReference type="PANTHER" id="PTHR11945:SF769">
    <property type="entry name" value="AGAMOUS-LIKE MADS-BOX PROTEIN AGL62"/>
    <property type="match status" value="1"/>
</dbReference>
<keyword evidence="4" id="KW-0804">Transcription</keyword>
<evidence type="ECO:0000256" key="5">
    <source>
        <dbReference type="ARBA" id="ARBA00023242"/>
    </source>
</evidence>